<keyword evidence="5" id="KW-0735">Signal-anchor</keyword>
<evidence type="ECO:0000256" key="5">
    <source>
        <dbReference type="ARBA" id="ARBA00022968"/>
    </source>
</evidence>
<reference evidence="12" key="1">
    <citation type="submission" date="2011-12" db="EMBL/GenBank/DDBJ databases">
        <title>The Draft Genome of Lepisosteus oculatus.</title>
        <authorList>
            <consortium name="The Broad Institute Genome Assembly &amp; Analysis Group"/>
            <consortium name="Computational R&amp;D Group"/>
            <consortium name="and Sequencing Platform"/>
            <person name="Di Palma F."/>
            <person name="Alfoldi J."/>
            <person name="Johnson J."/>
            <person name="Berlin A."/>
            <person name="Gnerre S."/>
            <person name="Jaffe D."/>
            <person name="MacCallum I."/>
            <person name="Young S."/>
            <person name="Walker B.J."/>
            <person name="Lander E.S."/>
            <person name="Lindblad-Toh K."/>
        </authorList>
    </citation>
    <scope>NUCLEOTIDE SEQUENCE [LARGE SCALE GENOMIC DNA]</scope>
</reference>
<dbReference type="Proteomes" id="UP000018468">
    <property type="component" value="Linkage group LG14"/>
</dbReference>
<evidence type="ECO:0000256" key="3">
    <source>
        <dbReference type="ARBA" id="ARBA00022679"/>
    </source>
</evidence>
<name>W5MG94_LEPOC</name>
<evidence type="ECO:0000256" key="9">
    <source>
        <dbReference type="ARBA" id="ARBA00023180"/>
    </source>
</evidence>
<sequence length="468" mass="54237">MDETLHSVTLEQPVRGYPKSPNYTGLAGNTLAHNPRSLDDIFKQNTTVGLGITYSTKQYQKGSLQVQKKLLQSTSNSTINTKQHLKAYRQQKKKISKPKSSTSSVPSPLNPNLLPHAHSSLGRPSAKRAQNEEKDTCQPKTHIVFLKTHKTASSTILNILYRFGESRNLTFALPLSKHSQLFYPLYFTSLFVEGFKSRTVKEYDIMCNHMRFLSSEVKKVMPADSFYFSIVRNPVTMMESIFSYYKSIPAFLRKRNLDEFLENPWKHYNASLNNNHYAKNLLTFDFGFNNNANDNERYTNLSITMIENTFDLILVSEYFDESMILLKNALCWKLDDVVSFKLNSRSNKTRQDLSRRAMEKIKQWNSLDWKLYLHFNATFWKKIDETVGREEMEREVERLRERRVQLMKTCLQDEGAVDPSQIKDTSLKPFQYGAAVIQGYNLNPELDEITKSKCQSLIMPELQYTALL</sequence>
<dbReference type="InParanoid" id="W5MG94"/>
<keyword evidence="7" id="KW-0333">Golgi apparatus</keyword>
<dbReference type="InterPro" id="IPR027417">
    <property type="entry name" value="P-loop_NTPase"/>
</dbReference>
<evidence type="ECO:0000256" key="6">
    <source>
        <dbReference type="ARBA" id="ARBA00022989"/>
    </source>
</evidence>
<feature type="region of interest" description="Disordered" evidence="10">
    <location>
        <begin position="1"/>
        <end position="29"/>
    </location>
</feature>
<dbReference type="PANTHER" id="PTHR14647:SF62">
    <property type="entry name" value="GALACTOSE-3-O-SULFOTRANSFERASE 2"/>
    <property type="match status" value="1"/>
</dbReference>
<dbReference type="GeneTree" id="ENSGT00950000182923"/>
<evidence type="ECO:0000256" key="4">
    <source>
        <dbReference type="ARBA" id="ARBA00022692"/>
    </source>
</evidence>
<feature type="compositionally biased region" description="Polar residues" evidence="10">
    <location>
        <begin position="1"/>
        <end position="10"/>
    </location>
</feature>
<dbReference type="GO" id="GO:0050694">
    <property type="term" value="F:galactose 3-O-sulfotransferase activity"/>
    <property type="evidence" value="ECO:0000318"/>
    <property type="project" value="GO_Central"/>
</dbReference>
<keyword evidence="9" id="KW-0325">Glycoprotein</keyword>
<feature type="compositionally biased region" description="Low complexity" evidence="10">
    <location>
        <begin position="98"/>
        <end position="115"/>
    </location>
</feature>
<comment type="similarity">
    <text evidence="2">Belongs to the galactose-3-O-sulfotransferase family.</text>
</comment>
<organism evidence="11 12">
    <name type="scientific">Lepisosteus oculatus</name>
    <name type="common">Spotted gar</name>
    <dbReference type="NCBI Taxonomy" id="7918"/>
    <lineage>
        <taxon>Eukaryota</taxon>
        <taxon>Metazoa</taxon>
        <taxon>Chordata</taxon>
        <taxon>Craniata</taxon>
        <taxon>Vertebrata</taxon>
        <taxon>Euteleostomi</taxon>
        <taxon>Actinopterygii</taxon>
        <taxon>Neopterygii</taxon>
        <taxon>Holostei</taxon>
        <taxon>Semionotiformes</taxon>
        <taxon>Lepisosteidae</taxon>
        <taxon>Lepisosteus</taxon>
    </lineage>
</organism>
<dbReference type="OMA" id="YPHHFLA"/>
<evidence type="ECO:0000256" key="8">
    <source>
        <dbReference type="ARBA" id="ARBA00023136"/>
    </source>
</evidence>
<keyword evidence="6" id="KW-1133">Transmembrane helix</keyword>
<dbReference type="HOGENOM" id="CLU_040616_1_1_1"/>
<protein>
    <submittedName>
        <fullName evidence="11">Galactose-3-O-sulfotransferase 2</fullName>
    </submittedName>
</protein>
<dbReference type="FunCoup" id="W5MG94">
    <property type="interactions" value="39"/>
</dbReference>
<dbReference type="GO" id="GO:0009247">
    <property type="term" value="P:glycolipid biosynthetic process"/>
    <property type="evidence" value="ECO:0007669"/>
    <property type="project" value="InterPro"/>
</dbReference>
<dbReference type="PANTHER" id="PTHR14647">
    <property type="entry name" value="GALACTOSE-3-O-SULFOTRANSFERASE"/>
    <property type="match status" value="1"/>
</dbReference>
<feature type="region of interest" description="Disordered" evidence="10">
    <location>
        <begin position="75"/>
        <end position="137"/>
    </location>
</feature>
<dbReference type="AlphaFoldDB" id="W5MG94"/>
<proteinExistence type="inferred from homology"/>
<evidence type="ECO:0000256" key="1">
    <source>
        <dbReference type="ARBA" id="ARBA00004323"/>
    </source>
</evidence>
<evidence type="ECO:0000313" key="11">
    <source>
        <dbReference type="Ensembl" id="ENSLOCP00000007403.1"/>
    </source>
</evidence>
<dbReference type="InterPro" id="IPR009729">
    <property type="entry name" value="Gal-3-0_sulfotransfrase"/>
</dbReference>
<dbReference type="Gene3D" id="3.40.50.300">
    <property type="entry name" value="P-loop containing nucleotide triphosphate hydrolases"/>
    <property type="match status" value="1"/>
</dbReference>
<keyword evidence="4" id="KW-0812">Transmembrane</keyword>
<accession>W5MG94</accession>
<dbReference type="Ensembl" id="ENSLOCT00000007411.1">
    <property type="protein sequence ID" value="ENSLOCP00000007403.1"/>
    <property type="gene ID" value="ENSLOCG00000006129.1"/>
</dbReference>
<reference evidence="11" key="2">
    <citation type="submission" date="2025-08" db="UniProtKB">
        <authorList>
            <consortium name="Ensembl"/>
        </authorList>
    </citation>
    <scope>IDENTIFICATION</scope>
</reference>
<evidence type="ECO:0000313" key="12">
    <source>
        <dbReference type="Proteomes" id="UP000018468"/>
    </source>
</evidence>
<dbReference type="eggNOG" id="ENOG502QTXT">
    <property type="taxonomic scope" value="Eukaryota"/>
</dbReference>
<evidence type="ECO:0000256" key="7">
    <source>
        <dbReference type="ARBA" id="ARBA00023034"/>
    </source>
</evidence>
<evidence type="ECO:0000256" key="10">
    <source>
        <dbReference type="SAM" id="MobiDB-lite"/>
    </source>
</evidence>
<dbReference type="GO" id="GO:0001733">
    <property type="term" value="F:galactosylceramide sulfotransferase activity"/>
    <property type="evidence" value="ECO:0007669"/>
    <property type="project" value="InterPro"/>
</dbReference>
<dbReference type="Bgee" id="ENSLOCG00000006129">
    <property type="expression patterns" value="Expressed in brain and 3 other cell types or tissues"/>
</dbReference>
<keyword evidence="8" id="KW-0472">Membrane</keyword>
<dbReference type="EMBL" id="AHAT01015223">
    <property type="status" value="NOT_ANNOTATED_CDS"/>
    <property type="molecule type" value="Genomic_DNA"/>
</dbReference>
<keyword evidence="12" id="KW-1185">Reference proteome</keyword>
<dbReference type="EMBL" id="AHAT01015222">
    <property type="status" value="NOT_ANNOTATED_CDS"/>
    <property type="molecule type" value="Genomic_DNA"/>
</dbReference>
<comment type="subcellular location">
    <subcellularLocation>
        <location evidence="1">Golgi apparatus membrane</location>
        <topology evidence="1">Single-pass type II membrane protein</topology>
    </subcellularLocation>
</comment>
<reference evidence="11" key="3">
    <citation type="submission" date="2025-09" db="UniProtKB">
        <authorList>
            <consortium name="Ensembl"/>
        </authorList>
    </citation>
    <scope>IDENTIFICATION</scope>
</reference>
<evidence type="ECO:0000256" key="2">
    <source>
        <dbReference type="ARBA" id="ARBA00008124"/>
    </source>
</evidence>
<feature type="compositionally biased region" description="Basic residues" evidence="10">
    <location>
        <begin position="83"/>
        <end position="97"/>
    </location>
</feature>
<dbReference type="GO" id="GO:0000139">
    <property type="term" value="C:Golgi membrane"/>
    <property type="evidence" value="ECO:0007669"/>
    <property type="project" value="UniProtKB-SubCell"/>
</dbReference>
<dbReference type="Pfam" id="PF06990">
    <property type="entry name" value="Gal-3-0_sulfotr"/>
    <property type="match status" value="1"/>
</dbReference>
<keyword evidence="3" id="KW-0808">Transferase</keyword>
<dbReference type="SUPFAM" id="SSF52540">
    <property type="entry name" value="P-loop containing nucleoside triphosphate hydrolases"/>
    <property type="match status" value="1"/>
</dbReference>